<evidence type="ECO:0008006" key="4">
    <source>
        <dbReference type="Google" id="ProtNLM"/>
    </source>
</evidence>
<dbReference type="EMBL" id="CAADFD010000101">
    <property type="protein sequence ID" value="VFJ65170.1"/>
    <property type="molecule type" value="Genomic_DNA"/>
</dbReference>
<reference evidence="2" key="1">
    <citation type="submission" date="2019-02" db="EMBL/GenBank/DDBJ databases">
        <authorList>
            <person name="Gruber-Vodicka R. H."/>
            <person name="Seah K. B. B."/>
        </authorList>
    </citation>
    <scope>NUCLEOTIDE SEQUENCE</scope>
    <source>
        <strain evidence="3">BECK_BZ106</strain>
        <strain evidence="2">BECK_BZ15</strain>
    </source>
</reference>
<feature type="transmembrane region" description="Helical" evidence="1">
    <location>
        <begin position="58"/>
        <end position="77"/>
    </location>
</feature>
<proteinExistence type="predicted"/>
<keyword evidence="1" id="KW-0812">Transmembrane</keyword>
<organism evidence="2">
    <name type="scientific">Candidatus Kentrum sp. FW</name>
    <dbReference type="NCBI Taxonomy" id="2126338"/>
    <lineage>
        <taxon>Bacteria</taxon>
        <taxon>Pseudomonadati</taxon>
        <taxon>Pseudomonadota</taxon>
        <taxon>Gammaproteobacteria</taxon>
        <taxon>Candidatus Kentrum</taxon>
    </lineage>
</organism>
<dbReference type="EMBL" id="CAADEW010000115">
    <property type="protein sequence ID" value="VFJ61590.1"/>
    <property type="molecule type" value="Genomic_DNA"/>
</dbReference>
<evidence type="ECO:0000313" key="3">
    <source>
        <dbReference type="EMBL" id="VFJ65170.1"/>
    </source>
</evidence>
<keyword evidence="1" id="KW-1133">Transmembrane helix</keyword>
<evidence type="ECO:0000313" key="2">
    <source>
        <dbReference type="EMBL" id="VFJ61590.1"/>
    </source>
</evidence>
<dbReference type="AlphaFoldDB" id="A0A450T583"/>
<gene>
    <name evidence="2" type="ORF">BECKFW1821A_GA0114235_11154</name>
    <name evidence="3" type="ORF">BECKFW1821B_GA0114236_11014</name>
</gene>
<evidence type="ECO:0000256" key="1">
    <source>
        <dbReference type="SAM" id="Phobius"/>
    </source>
</evidence>
<accession>A0A450T583</accession>
<protein>
    <recommendedName>
        <fullName evidence="4">DUF1640 domain-containing protein</fullName>
    </recommendedName>
</protein>
<sequence>MAAITFDTLKYMERLTDSGIPEPQAKAQAAALGEVLQSQELVTKADLREEVTSLKGEIIKWVVGISFAQLALILTILPRLV</sequence>
<dbReference type="Gene3D" id="1.20.5.340">
    <property type="match status" value="1"/>
</dbReference>
<keyword evidence="1" id="KW-0472">Membrane</keyword>
<name>A0A450T583_9GAMM</name>